<sequence length="70" mass="7641">MSEPLYLLALLACPVGMGAMMWWMSRGHGSARQPSADRLSELAGLRAEIDQLRAERSATDGDARPVEPSR</sequence>
<dbReference type="EMBL" id="SHKV01000001">
    <property type="protein sequence ID" value="RZU30693.1"/>
    <property type="molecule type" value="Genomic_DNA"/>
</dbReference>
<dbReference type="RefSeq" id="WP_104529724.1">
    <property type="nucleotide sequence ID" value="NZ_POQT01000032.1"/>
</dbReference>
<organism evidence="3 4">
    <name type="scientific">Blastococcus saxobsidens</name>
    <dbReference type="NCBI Taxonomy" id="138336"/>
    <lineage>
        <taxon>Bacteria</taxon>
        <taxon>Bacillati</taxon>
        <taxon>Actinomycetota</taxon>
        <taxon>Actinomycetes</taxon>
        <taxon>Geodermatophilales</taxon>
        <taxon>Geodermatophilaceae</taxon>
        <taxon>Blastococcus</taxon>
    </lineage>
</organism>
<keyword evidence="2" id="KW-0472">Membrane</keyword>
<evidence type="ECO:0000256" key="1">
    <source>
        <dbReference type="SAM" id="MobiDB-lite"/>
    </source>
</evidence>
<evidence type="ECO:0000313" key="3">
    <source>
        <dbReference type="EMBL" id="RZU30693.1"/>
    </source>
</evidence>
<gene>
    <name evidence="3" type="ORF">BKA19_0318</name>
</gene>
<evidence type="ECO:0000256" key="2">
    <source>
        <dbReference type="SAM" id="Phobius"/>
    </source>
</evidence>
<keyword evidence="2" id="KW-1133">Transmembrane helix</keyword>
<dbReference type="Proteomes" id="UP000292507">
    <property type="component" value="Unassembled WGS sequence"/>
</dbReference>
<evidence type="ECO:0008006" key="5">
    <source>
        <dbReference type="Google" id="ProtNLM"/>
    </source>
</evidence>
<accession>A0A4Q7Y3V1</accession>
<feature type="transmembrane region" description="Helical" evidence="2">
    <location>
        <begin position="6"/>
        <end position="24"/>
    </location>
</feature>
<reference evidence="3 4" key="1">
    <citation type="submission" date="2019-02" db="EMBL/GenBank/DDBJ databases">
        <title>Sequencing the genomes of 1000 actinobacteria strains.</title>
        <authorList>
            <person name="Klenk H.-P."/>
        </authorList>
    </citation>
    <scope>NUCLEOTIDE SEQUENCE [LARGE SCALE GENOMIC DNA]</scope>
    <source>
        <strain evidence="3 4">DSM 44509</strain>
    </source>
</reference>
<protein>
    <recommendedName>
        <fullName evidence="5">DUF2933 domain-containing protein</fullName>
    </recommendedName>
</protein>
<keyword evidence="4" id="KW-1185">Reference proteome</keyword>
<feature type="region of interest" description="Disordered" evidence="1">
    <location>
        <begin position="51"/>
        <end position="70"/>
    </location>
</feature>
<comment type="caution">
    <text evidence="3">The sequence shown here is derived from an EMBL/GenBank/DDBJ whole genome shotgun (WGS) entry which is preliminary data.</text>
</comment>
<name>A0A4Q7Y3V1_9ACTN</name>
<evidence type="ECO:0000313" key="4">
    <source>
        <dbReference type="Proteomes" id="UP000292507"/>
    </source>
</evidence>
<dbReference type="AlphaFoldDB" id="A0A4Q7Y3V1"/>
<dbReference type="OrthoDB" id="5193129at2"/>
<keyword evidence="2" id="KW-0812">Transmembrane</keyword>
<proteinExistence type="predicted"/>